<feature type="compositionally biased region" description="Pro residues" evidence="4">
    <location>
        <begin position="73"/>
        <end position="85"/>
    </location>
</feature>
<dbReference type="SUPFAM" id="SSF46458">
    <property type="entry name" value="Globin-like"/>
    <property type="match status" value="1"/>
</dbReference>
<evidence type="ECO:0000256" key="2">
    <source>
        <dbReference type="ARBA" id="ARBA00022723"/>
    </source>
</evidence>
<protein>
    <submittedName>
        <fullName evidence="5">Uncharacterized protein</fullName>
    </submittedName>
</protein>
<dbReference type="GO" id="GO:0019825">
    <property type="term" value="F:oxygen binding"/>
    <property type="evidence" value="ECO:0007669"/>
    <property type="project" value="InterPro"/>
</dbReference>
<dbReference type="InterPro" id="IPR009050">
    <property type="entry name" value="Globin-like_sf"/>
</dbReference>
<dbReference type="AlphaFoldDB" id="V8NN81"/>
<dbReference type="GO" id="GO:0046872">
    <property type="term" value="F:metal ion binding"/>
    <property type="evidence" value="ECO:0007669"/>
    <property type="project" value="UniProtKB-KW"/>
</dbReference>
<keyword evidence="2" id="KW-0479">Metal-binding</keyword>
<dbReference type="GO" id="GO:0020037">
    <property type="term" value="F:heme binding"/>
    <property type="evidence" value="ECO:0007669"/>
    <property type="project" value="InterPro"/>
</dbReference>
<evidence type="ECO:0000313" key="6">
    <source>
        <dbReference type="Proteomes" id="UP000018936"/>
    </source>
</evidence>
<dbReference type="OrthoDB" id="436496at2759"/>
<sequence length="197" mass="22098">MGGLQLPEFPSWHANGGLFISFSGFYLPHGIDIWPLQPDLPRFFEEEGGVDFNSQNSRASFTLKGLLIALGSPSPPPPATSPHPTDPLGSHGWEERVAFLENFPMGHHRFPRNGASSRPTQTHPQTRVMSFIEKSVARLDQEDKLEILAFELGKNHFHYKAPPNYYEVRGRKESKPGLNSKVVLLNKEIAEEGITRE</sequence>
<evidence type="ECO:0000313" key="5">
    <source>
        <dbReference type="EMBL" id="ETE63754.1"/>
    </source>
</evidence>
<dbReference type="Proteomes" id="UP000018936">
    <property type="component" value="Unassembled WGS sequence"/>
</dbReference>
<dbReference type="Gene3D" id="1.10.490.10">
    <property type="entry name" value="Globins"/>
    <property type="match status" value="1"/>
</dbReference>
<comment type="caution">
    <text evidence="5">The sequence shown here is derived from an EMBL/GenBank/DDBJ whole genome shotgun (WGS) entry which is preliminary data.</text>
</comment>
<dbReference type="EMBL" id="AZIM01002582">
    <property type="protein sequence ID" value="ETE63754.1"/>
    <property type="molecule type" value="Genomic_DNA"/>
</dbReference>
<name>V8NN81_OPHHA</name>
<accession>V8NN81</accession>
<evidence type="ECO:0000256" key="1">
    <source>
        <dbReference type="ARBA" id="ARBA00022617"/>
    </source>
</evidence>
<evidence type="ECO:0000256" key="4">
    <source>
        <dbReference type="SAM" id="MobiDB-lite"/>
    </source>
</evidence>
<evidence type="ECO:0000256" key="3">
    <source>
        <dbReference type="ARBA" id="ARBA00023004"/>
    </source>
</evidence>
<dbReference type="InterPro" id="IPR012292">
    <property type="entry name" value="Globin/Proto"/>
</dbReference>
<gene>
    <name evidence="5" type="ORF">L345_10481</name>
</gene>
<organism evidence="5 6">
    <name type="scientific">Ophiophagus hannah</name>
    <name type="common">King cobra</name>
    <name type="synonym">Naja hannah</name>
    <dbReference type="NCBI Taxonomy" id="8665"/>
    <lineage>
        <taxon>Eukaryota</taxon>
        <taxon>Metazoa</taxon>
        <taxon>Chordata</taxon>
        <taxon>Craniata</taxon>
        <taxon>Vertebrata</taxon>
        <taxon>Euteleostomi</taxon>
        <taxon>Lepidosauria</taxon>
        <taxon>Squamata</taxon>
        <taxon>Bifurcata</taxon>
        <taxon>Unidentata</taxon>
        <taxon>Episquamata</taxon>
        <taxon>Toxicofera</taxon>
        <taxon>Serpentes</taxon>
        <taxon>Colubroidea</taxon>
        <taxon>Elapidae</taxon>
        <taxon>Elapinae</taxon>
        <taxon>Ophiophagus</taxon>
    </lineage>
</organism>
<keyword evidence="6" id="KW-1185">Reference proteome</keyword>
<feature type="region of interest" description="Disordered" evidence="4">
    <location>
        <begin position="72"/>
        <end position="91"/>
    </location>
</feature>
<keyword evidence="1" id="KW-0349">Heme</keyword>
<reference evidence="5 6" key="1">
    <citation type="journal article" date="2013" name="Proc. Natl. Acad. Sci. U.S.A.">
        <title>The king cobra genome reveals dynamic gene evolution and adaptation in the snake venom system.</title>
        <authorList>
            <person name="Vonk F.J."/>
            <person name="Casewell N.R."/>
            <person name="Henkel C.V."/>
            <person name="Heimberg A.M."/>
            <person name="Jansen H.J."/>
            <person name="McCleary R.J."/>
            <person name="Kerkkamp H.M."/>
            <person name="Vos R.A."/>
            <person name="Guerreiro I."/>
            <person name="Calvete J.J."/>
            <person name="Wuster W."/>
            <person name="Woods A.E."/>
            <person name="Logan J.M."/>
            <person name="Harrison R.A."/>
            <person name="Castoe T.A."/>
            <person name="de Koning A.P."/>
            <person name="Pollock D.D."/>
            <person name="Yandell M."/>
            <person name="Calderon D."/>
            <person name="Renjifo C."/>
            <person name="Currier R.B."/>
            <person name="Salgado D."/>
            <person name="Pla D."/>
            <person name="Sanz L."/>
            <person name="Hyder A.S."/>
            <person name="Ribeiro J.M."/>
            <person name="Arntzen J.W."/>
            <person name="van den Thillart G.E."/>
            <person name="Boetzer M."/>
            <person name="Pirovano W."/>
            <person name="Dirks R.P."/>
            <person name="Spaink H.P."/>
            <person name="Duboule D."/>
            <person name="McGlinn E."/>
            <person name="Kini R.M."/>
            <person name="Richardson M.K."/>
        </authorList>
    </citation>
    <scope>NUCLEOTIDE SEQUENCE</scope>
    <source>
        <tissue evidence="5">Blood</tissue>
    </source>
</reference>
<keyword evidence="3" id="KW-0408">Iron</keyword>
<feature type="non-terminal residue" evidence="5">
    <location>
        <position position="1"/>
    </location>
</feature>
<proteinExistence type="predicted"/>